<organism evidence="3 4">
    <name type="scientific">Tigriopus californicus</name>
    <name type="common">Marine copepod</name>
    <dbReference type="NCBI Taxonomy" id="6832"/>
    <lineage>
        <taxon>Eukaryota</taxon>
        <taxon>Metazoa</taxon>
        <taxon>Ecdysozoa</taxon>
        <taxon>Arthropoda</taxon>
        <taxon>Crustacea</taxon>
        <taxon>Multicrustacea</taxon>
        <taxon>Hexanauplia</taxon>
        <taxon>Copepoda</taxon>
        <taxon>Harpacticoida</taxon>
        <taxon>Harpacticidae</taxon>
        <taxon>Tigriopus</taxon>
    </lineage>
</organism>
<feature type="compositionally biased region" description="Low complexity" evidence="1">
    <location>
        <begin position="286"/>
        <end position="300"/>
    </location>
</feature>
<feature type="region of interest" description="Disordered" evidence="1">
    <location>
        <begin position="286"/>
        <end position="315"/>
    </location>
</feature>
<evidence type="ECO:0000313" key="3">
    <source>
        <dbReference type="EMBL" id="TRY69460.1"/>
    </source>
</evidence>
<name>A0A553NVK9_TIGCA</name>
<dbReference type="AlphaFoldDB" id="A0A553NVK9"/>
<protein>
    <submittedName>
        <fullName evidence="3">Uncharacterized protein</fullName>
    </submittedName>
</protein>
<proteinExistence type="predicted"/>
<evidence type="ECO:0000313" key="4">
    <source>
        <dbReference type="Proteomes" id="UP000318571"/>
    </source>
</evidence>
<feature type="signal peptide" evidence="2">
    <location>
        <begin position="1"/>
        <end position="30"/>
    </location>
</feature>
<reference evidence="3 4" key="1">
    <citation type="journal article" date="2018" name="Nat. Ecol. Evol.">
        <title>Genomic signatures of mitonuclear coevolution across populations of Tigriopus californicus.</title>
        <authorList>
            <person name="Barreto F.S."/>
            <person name="Watson E.T."/>
            <person name="Lima T.G."/>
            <person name="Willett C.S."/>
            <person name="Edmands S."/>
            <person name="Li W."/>
            <person name="Burton R.S."/>
        </authorList>
    </citation>
    <scope>NUCLEOTIDE SEQUENCE [LARGE SCALE GENOMIC DNA]</scope>
    <source>
        <strain evidence="3 4">San Diego</strain>
    </source>
</reference>
<dbReference type="Proteomes" id="UP000318571">
    <property type="component" value="Chromosome 1"/>
</dbReference>
<evidence type="ECO:0000256" key="1">
    <source>
        <dbReference type="SAM" id="MobiDB-lite"/>
    </source>
</evidence>
<feature type="chain" id="PRO_5022002520" evidence="2">
    <location>
        <begin position="31"/>
        <end position="331"/>
    </location>
</feature>
<keyword evidence="4" id="KW-1185">Reference proteome</keyword>
<sequence length="331" mass="37650">MANSFKTWSSISATKMMVLILLLNPMITMAMDVIEEEPNGAIDFTEGETQDDGSICVTKTKYVEKLEKQTVKECWHQNVTQCHETYVTEFRPNQEQVCEEHFWKACKITFKEKAYNYTLKSCMTPLVKKCEPPSRYSAEPPKTVCKTWFESQCNTTYKEVDGHQKPQTWCSKEPRQICAPDNCRMEPGDEVCHDKVIESTTQKPEEICDLQPSSHCRLVTNLVPHLESQQVCKDIPKEVCHLKLDNPKMVKKPVTLKWCRKPNEPEATPQYVASYDAPTPVSYQASQAQAPVVPQYAQPAAPQPASPSYGATASPVYYKPANQNLFQRARV</sequence>
<accession>A0A553NVK9</accession>
<dbReference type="EMBL" id="VCGU01000010">
    <property type="protein sequence ID" value="TRY69460.1"/>
    <property type="molecule type" value="Genomic_DNA"/>
</dbReference>
<gene>
    <name evidence="3" type="ORF">TCAL_04088</name>
</gene>
<evidence type="ECO:0000256" key="2">
    <source>
        <dbReference type="SAM" id="SignalP"/>
    </source>
</evidence>
<comment type="caution">
    <text evidence="3">The sequence shown here is derived from an EMBL/GenBank/DDBJ whole genome shotgun (WGS) entry which is preliminary data.</text>
</comment>
<keyword evidence="2" id="KW-0732">Signal</keyword>